<dbReference type="AlphaFoldDB" id="A0A6A5TWK0"/>
<evidence type="ECO:0000313" key="1">
    <source>
        <dbReference type="EMBL" id="KAF1956430.1"/>
    </source>
</evidence>
<dbReference type="Proteomes" id="UP000800035">
    <property type="component" value="Unassembled WGS sequence"/>
</dbReference>
<dbReference type="OrthoDB" id="3796163at2759"/>
<accession>A0A6A5TWK0</accession>
<name>A0A6A5TWK0_9PLEO</name>
<dbReference type="EMBL" id="ML976992">
    <property type="protein sequence ID" value="KAF1956430.1"/>
    <property type="molecule type" value="Genomic_DNA"/>
</dbReference>
<organism evidence="1 2">
    <name type="scientific">Byssothecium circinans</name>
    <dbReference type="NCBI Taxonomy" id="147558"/>
    <lineage>
        <taxon>Eukaryota</taxon>
        <taxon>Fungi</taxon>
        <taxon>Dikarya</taxon>
        <taxon>Ascomycota</taxon>
        <taxon>Pezizomycotina</taxon>
        <taxon>Dothideomycetes</taxon>
        <taxon>Pleosporomycetidae</taxon>
        <taxon>Pleosporales</taxon>
        <taxon>Massarineae</taxon>
        <taxon>Massarinaceae</taxon>
        <taxon>Byssothecium</taxon>
    </lineage>
</organism>
<reference evidence="1" key="1">
    <citation type="journal article" date="2020" name="Stud. Mycol.">
        <title>101 Dothideomycetes genomes: a test case for predicting lifestyles and emergence of pathogens.</title>
        <authorList>
            <person name="Haridas S."/>
            <person name="Albert R."/>
            <person name="Binder M."/>
            <person name="Bloem J."/>
            <person name="Labutti K."/>
            <person name="Salamov A."/>
            <person name="Andreopoulos B."/>
            <person name="Baker S."/>
            <person name="Barry K."/>
            <person name="Bills G."/>
            <person name="Bluhm B."/>
            <person name="Cannon C."/>
            <person name="Castanera R."/>
            <person name="Culley D."/>
            <person name="Daum C."/>
            <person name="Ezra D."/>
            <person name="Gonzalez J."/>
            <person name="Henrissat B."/>
            <person name="Kuo A."/>
            <person name="Liang C."/>
            <person name="Lipzen A."/>
            <person name="Lutzoni F."/>
            <person name="Magnuson J."/>
            <person name="Mondo S."/>
            <person name="Nolan M."/>
            <person name="Ohm R."/>
            <person name="Pangilinan J."/>
            <person name="Park H.-J."/>
            <person name="Ramirez L."/>
            <person name="Alfaro M."/>
            <person name="Sun H."/>
            <person name="Tritt A."/>
            <person name="Yoshinaga Y."/>
            <person name="Zwiers L.-H."/>
            <person name="Turgeon B."/>
            <person name="Goodwin S."/>
            <person name="Spatafora J."/>
            <person name="Crous P."/>
            <person name="Grigoriev I."/>
        </authorList>
    </citation>
    <scope>NUCLEOTIDE SEQUENCE</scope>
    <source>
        <strain evidence="1">CBS 675.92</strain>
    </source>
</reference>
<evidence type="ECO:0000313" key="2">
    <source>
        <dbReference type="Proteomes" id="UP000800035"/>
    </source>
</evidence>
<keyword evidence="2" id="KW-1185">Reference proteome</keyword>
<proteinExistence type="predicted"/>
<gene>
    <name evidence="1" type="ORF">CC80DRAFT_504984</name>
</gene>
<protein>
    <submittedName>
        <fullName evidence="1">Uncharacterized protein</fullName>
    </submittedName>
</protein>
<sequence>MSRLDELRLQRELKEVLLDQVRAIYGPRNPQNFGFDIVTHRQCLRNSNREVIIVRAIVYLEPKNAKWKLLKEAGSPCHGIVAAYQEFSKDLEREMATVCGEFEQGRVKMDRRG</sequence>